<dbReference type="PANTHER" id="PTHR44846:SF1">
    <property type="entry name" value="MANNOSYL-D-GLYCERATE TRANSPORT_METABOLISM SYSTEM REPRESSOR MNGR-RELATED"/>
    <property type="match status" value="1"/>
</dbReference>
<dbReference type="InterPro" id="IPR028978">
    <property type="entry name" value="Chorismate_lyase_/UTRA_dom_sf"/>
</dbReference>
<sequence>MLSRKNGMPLWRQIYLKIEADVTSGVFEPGQKLPSESEFTNLFSVNRHTIRRAMGALTDDGLVRVERGRGAFVREPVINYPVSSRTRFSENLTRQHRAPGNVLLMAVDTEADVAVAEALDIKEGEIVTRITSAGEADGRRVSYSNSFFPRTLFPGIVRIFREFGSVTRTLSHFGVDDYSRKRTRIISRMPTKEEAGELHQPKSRPVLITESINVDETGTPVEFGICLFASDWVQILVEPS</sequence>
<dbReference type="Gene3D" id="3.40.1410.10">
    <property type="entry name" value="Chorismate lyase-like"/>
    <property type="match status" value="1"/>
</dbReference>
<evidence type="ECO:0000256" key="1">
    <source>
        <dbReference type="ARBA" id="ARBA00023015"/>
    </source>
</evidence>
<reference evidence="6" key="1">
    <citation type="submission" date="2017-09" db="EMBL/GenBank/DDBJ databases">
        <authorList>
            <person name="Regsiter A."/>
            <person name="William W."/>
        </authorList>
    </citation>
    <scope>NUCLEOTIDE SEQUENCE [LARGE SCALE GENOMIC DNA]</scope>
    <source>
        <strain evidence="6">500-1</strain>
    </source>
</reference>
<evidence type="ECO:0000313" key="5">
    <source>
        <dbReference type="EMBL" id="SOB60273.1"/>
    </source>
</evidence>
<keyword evidence="1" id="KW-0805">Transcription regulation</keyword>
<dbReference type="OrthoDB" id="5454556at2"/>
<dbReference type="SMART" id="SM00866">
    <property type="entry name" value="UTRA"/>
    <property type="match status" value="1"/>
</dbReference>
<dbReference type="SMART" id="SM00345">
    <property type="entry name" value="HTH_GNTR"/>
    <property type="match status" value="1"/>
</dbReference>
<dbReference type="PANTHER" id="PTHR44846">
    <property type="entry name" value="MANNOSYL-D-GLYCERATE TRANSPORT/METABOLISM SYSTEM REPRESSOR MNGR-RELATED"/>
    <property type="match status" value="1"/>
</dbReference>
<evidence type="ECO:0000313" key="6">
    <source>
        <dbReference type="Proteomes" id="UP000219215"/>
    </source>
</evidence>
<dbReference type="CDD" id="cd07377">
    <property type="entry name" value="WHTH_GntR"/>
    <property type="match status" value="1"/>
</dbReference>
<keyword evidence="3" id="KW-0804">Transcription</keyword>
<dbReference type="PRINTS" id="PR00035">
    <property type="entry name" value="HTHGNTR"/>
</dbReference>
<dbReference type="EMBL" id="LT907975">
    <property type="protein sequence ID" value="SOB60273.1"/>
    <property type="molecule type" value="Genomic_DNA"/>
</dbReference>
<dbReference type="GO" id="GO:0003700">
    <property type="term" value="F:DNA-binding transcription factor activity"/>
    <property type="evidence" value="ECO:0007669"/>
    <property type="project" value="InterPro"/>
</dbReference>
<organism evidence="5 6">
    <name type="scientific">Pseudodesulfovibrio profundus</name>
    <dbReference type="NCBI Taxonomy" id="57320"/>
    <lineage>
        <taxon>Bacteria</taxon>
        <taxon>Pseudomonadati</taxon>
        <taxon>Thermodesulfobacteriota</taxon>
        <taxon>Desulfovibrionia</taxon>
        <taxon>Desulfovibrionales</taxon>
        <taxon>Desulfovibrionaceae</taxon>
    </lineage>
</organism>
<dbReference type="PROSITE" id="PS50949">
    <property type="entry name" value="HTH_GNTR"/>
    <property type="match status" value="1"/>
</dbReference>
<gene>
    <name evidence="5" type="ORF">DPRO_3360</name>
</gene>
<name>A0A2C8FDN4_9BACT</name>
<dbReference type="InterPro" id="IPR050679">
    <property type="entry name" value="Bact_HTH_transcr_reg"/>
</dbReference>
<dbReference type="Proteomes" id="UP000219215">
    <property type="component" value="Chromosome DPRO"/>
</dbReference>
<dbReference type="InterPro" id="IPR011663">
    <property type="entry name" value="UTRA"/>
</dbReference>
<dbReference type="Pfam" id="PF00392">
    <property type="entry name" value="GntR"/>
    <property type="match status" value="1"/>
</dbReference>
<dbReference type="SUPFAM" id="SSF64288">
    <property type="entry name" value="Chorismate lyase-like"/>
    <property type="match status" value="1"/>
</dbReference>
<dbReference type="InterPro" id="IPR000524">
    <property type="entry name" value="Tscrpt_reg_HTH_GntR"/>
</dbReference>
<feature type="domain" description="HTH gntR-type" evidence="4">
    <location>
        <begin position="8"/>
        <end position="76"/>
    </location>
</feature>
<dbReference type="Gene3D" id="1.10.10.10">
    <property type="entry name" value="Winged helix-like DNA-binding domain superfamily/Winged helix DNA-binding domain"/>
    <property type="match status" value="1"/>
</dbReference>
<keyword evidence="2" id="KW-0238">DNA-binding</keyword>
<dbReference type="SUPFAM" id="SSF46785">
    <property type="entry name" value="Winged helix' DNA-binding domain"/>
    <property type="match status" value="1"/>
</dbReference>
<keyword evidence="6" id="KW-1185">Reference proteome</keyword>
<evidence type="ECO:0000256" key="2">
    <source>
        <dbReference type="ARBA" id="ARBA00023125"/>
    </source>
</evidence>
<evidence type="ECO:0000259" key="4">
    <source>
        <dbReference type="PROSITE" id="PS50949"/>
    </source>
</evidence>
<dbReference type="AlphaFoldDB" id="A0A2C8FDN4"/>
<dbReference type="InterPro" id="IPR036390">
    <property type="entry name" value="WH_DNA-bd_sf"/>
</dbReference>
<dbReference type="NCBIfam" id="TIGR02325">
    <property type="entry name" value="C_P_lyase_phnF"/>
    <property type="match status" value="1"/>
</dbReference>
<proteinExistence type="predicted"/>
<dbReference type="InterPro" id="IPR036388">
    <property type="entry name" value="WH-like_DNA-bd_sf"/>
</dbReference>
<dbReference type="RefSeq" id="WP_097013021.1">
    <property type="nucleotide sequence ID" value="NZ_LT907975.1"/>
</dbReference>
<dbReference type="InterPro" id="IPR012702">
    <property type="entry name" value="CP_lyase_PhnF"/>
</dbReference>
<protein>
    <submittedName>
        <fullName evidence="5">Phosphonate metabolism transcriptional regulator PhnF</fullName>
    </submittedName>
</protein>
<dbReference type="KEGG" id="pprf:DPRO_3360"/>
<accession>A0A2C8FDN4</accession>
<dbReference type="GO" id="GO:0003677">
    <property type="term" value="F:DNA binding"/>
    <property type="evidence" value="ECO:0007669"/>
    <property type="project" value="UniProtKB-KW"/>
</dbReference>
<dbReference type="GO" id="GO:0045892">
    <property type="term" value="P:negative regulation of DNA-templated transcription"/>
    <property type="evidence" value="ECO:0007669"/>
    <property type="project" value="TreeGrafter"/>
</dbReference>
<dbReference type="Pfam" id="PF07702">
    <property type="entry name" value="UTRA"/>
    <property type="match status" value="1"/>
</dbReference>
<evidence type="ECO:0000256" key="3">
    <source>
        <dbReference type="ARBA" id="ARBA00023163"/>
    </source>
</evidence>